<keyword evidence="2" id="KW-1185">Reference proteome</keyword>
<dbReference type="Proteomes" id="UP000638897">
    <property type="component" value="Unassembled WGS sequence"/>
</dbReference>
<organism evidence="1 2">
    <name type="scientific">Anabaena cylindrica FACHB-318</name>
    <dbReference type="NCBI Taxonomy" id="2692880"/>
    <lineage>
        <taxon>Bacteria</taxon>
        <taxon>Bacillati</taxon>
        <taxon>Cyanobacteriota</taxon>
        <taxon>Cyanophyceae</taxon>
        <taxon>Nostocales</taxon>
        <taxon>Nostocaceae</taxon>
        <taxon>Anabaena</taxon>
    </lineage>
</organism>
<comment type="caution">
    <text evidence="1">The sequence shown here is derived from an EMBL/GenBank/DDBJ whole genome shotgun (WGS) entry which is preliminary data.</text>
</comment>
<sequence>MDGFPGLEQVALGIAHQNHEPVGNAHPTDTENFMCKRRLRQQKSNRIPIYVASY</sequence>
<evidence type="ECO:0000313" key="2">
    <source>
        <dbReference type="Proteomes" id="UP000638897"/>
    </source>
</evidence>
<dbReference type="EMBL" id="JACJQC010000007">
    <property type="protein sequence ID" value="MBD2171765.1"/>
    <property type="molecule type" value="Genomic_DNA"/>
</dbReference>
<name>A0ABR7ZGY0_ANACY</name>
<evidence type="ECO:0008006" key="3">
    <source>
        <dbReference type="Google" id="ProtNLM"/>
    </source>
</evidence>
<accession>A0ABR7ZGY0</accession>
<protein>
    <recommendedName>
        <fullName evidence="3">Transposase</fullName>
    </recommendedName>
</protein>
<dbReference type="RefSeq" id="WP_158629507.1">
    <property type="nucleotide sequence ID" value="NZ_JACJQC010000007.1"/>
</dbReference>
<reference evidence="1 2" key="1">
    <citation type="journal article" date="2020" name="ISME J.">
        <title>Comparative genomics reveals insights into cyanobacterial evolution and habitat adaptation.</title>
        <authorList>
            <person name="Chen M.Y."/>
            <person name="Teng W.K."/>
            <person name="Zhao L."/>
            <person name="Hu C.X."/>
            <person name="Zhou Y.K."/>
            <person name="Han B.P."/>
            <person name="Song L.R."/>
            <person name="Shu W.S."/>
        </authorList>
    </citation>
    <scope>NUCLEOTIDE SEQUENCE [LARGE SCALE GENOMIC DNA]</scope>
    <source>
        <strain evidence="1 2">FACHB-318</strain>
    </source>
</reference>
<proteinExistence type="predicted"/>
<evidence type="ECO:0000313" key="1">
    <source>
        <dbReference type="EMBL" id="MBD2171765.1"/>
    </source>
</evidence>
<gene>
    <name evidence="1" type="ORF">H6F81_11010</name>
</gene>